<feature type="domain" description="HTH marR-type" evidence="2">
    <location>
        <begin position="22"/>
        <end position="62"/>
    </location>
</feature>
<dbReference type="Proteomes" id="UP000621266">
    <property type="component" value="Unassembled WGS sequence"/>
</dbReference>
<dbReference type="InterPro" id="IPR043129">
    <property type="entry name" value="ATPase_NBD"/>
</dbReference>
<comment type="caution">
    <text evidence="3">The sequence shown here is derived from an EMBL/GenBank/DDBJ whole genome shotgun (WGS) entry which is preliminary data.</text>
</comment>
<dbReference type="InterPro" id="IPR036388">
    <property type="entry name" value="WH-like_DNA-bd_sf"/>
</dbReference>
<sequence>MLRVGGEPMRHGTMRERNLAVLLGEISAHGPVTRARLAAHTGFTKTTVSNLLAVLAEAGLVRDGDLVHEGERGRPGVGVTVNGEGPAGLGLEINVDYLAACVLDLGRRIRYRHLVTADNRARSPEDTAAGLSRLAHQAVDAAAEQGLSVTGAVVAIPGVLAGERVVHAPNLGWHDVPAAALLRDVLPPLLLPVGHDNEANLAALGELWFGAGRPLGDFLHVSGEIGIGAGLIVGGQVFRGAHGFAGELGHMAVAPDGPECTCGGRGCLERVAGQEAILRAAGLTGVTPGSSAGPRESISALVRLLRSGDAQAREAVAVAGRDLGTALAATVKVLDPDTVVLGGIFSPLARWIRTPVEAALENGALYGAVPPVVVSPLAGEAAVLGAAGLVIERIHADPARLLR</sequence>
<dbReference type="RefSeq" id="WP_156205549.1">
    <property type="nucleotide sequence ID" value="NZ_WHPN01000208.1"/>
</dbReference>
<dbReference type="Pfam" id="PF12802">
    <property type="entry name" value="MarR_2"/>
    <property type="match status" value="1"/>
</dbReference>
<gene>
    <name evidence="3" type="ORF">GCU69_08670</name>
</gene>
<protein>
    <submittedName>
        <fullName evidence="3">ROK family transcriptional regulator</fullName>
    </submittedName>
</protein>
<dbReference type="PANTHER" id="PTHR18964:SF149">
    <property type="entry name" value="BIFUNCTIONAL UDP-N-ACETYLGLUCOSAMINE 2-EPIMERASE_N-ACETYLMANNOSAMINE KINASE"/>
    <property type="match status" value="1"/>
</dbReference>
<dbReference type="InterPro" id="IPR000600">
    <property type="entry name" value="ROK"/>
</dbReference>
<dbReference type="SUPFAM" id="SSF53067">
    <property type="entry name" value="Actin-like ATPase domain"/>
    <property type="match status" value="1"/>
</dbReference>
<reference evidence="3 4" key="1">
    <citation type="submission" date="2019-10" db="EMBL/GenBank/DDBJ databases">
        <title>Streptomyces tenebrisbrunneis sp.nov., an endogenous actinomycete isolated from of Lycium ruthenicum.</title>
        <authorList>
            <person name="Ma L."/>
        </authorList>
    </citation>
    <scope>NUCLEOTIDE SEQUENCE [LARGE SCALE GENOMIC DNA]</scope>
    <source>
        <strain evidence="3 4">TRM 66187</strain>
    </source>
</reference>
<dbReference type="InterPro" id="IPR036390">
    <property type="entry name" value="WH_DNA-bd_sf"/>
</dbReference>
<dbReference type="EMBL" id="WHPN01000208">
    <property type="protein sequence ID" value="KAF4409509.1"/>
    <property type="molecule type" value="Genomic_DNA"/>
</dbReference>
<comment type="similarity">
    <text evidence="1">Belongs to the ROK (NagC/XylR) family.</text>
</comment>
<accession>A0ABQ7FKL7</accession>
<name>A0ABQ7FKL7_9ACTN</name>
<evidence type="ECO:0000313" key="3">
    <source>
        <dbReference type="EMBL" id="KAF4409509.1"/>
    </source>
</evidence>
<evidence type="ECO:0000259" key="2">
    <source>
        <dbReference type="Pfam" id="PF12802"/>
    </source>
</evidence>
<dbReference type="InterPro" id="IPR000835">
    <property type="entry name" value="HTH_MarR-typ"/>
</dbReference>
<evidence type="ECO:0000256" key="1">
    <source>
        <dbReference type="ARBA" id="ARBA00006479"/>
    </source>
</evidence>
<dbReference type="SUPFAM" id="SSF46785">
    <property type="entry name" value="Winged helix' DNA-binding domain"/>
    <property type="match status" value="1"/>
</dbReference>
<dbReference type="PANTHER" id="PTHR18964">
    <property type="entry name" value="ROK (REPRESSOR, ORF, KINASE) FAMILY"/>
    <property type="match status" value="1"/>
</dbReference>
<keyword evidence="4" id="KW-1185">Reference proteome</keyword>
<proteinExistence type="inferred from homology"/>
<dbReference type="CDD" id="cd24076">
    <property type="entry name" value="ASKHA_ATPase_ROK_BsXylR-like"/>
    <property type="match status" value="1"/>
</dbReference>
<evidence type="ECO:0000313" key="4">
    <source>
        <dbReference type="Proteomes" id="UP000621266"/>
    </source>
</evidence>
<dbReference type="Pfam" id="PF00480">
    <property type="entry name" value="ROK"/>
    <property type="match status" value="1"/>
</dbReference>
<dbReference type="Gene3D" id="1.10.10.10">
    <property type="entry name" value="Winged helix-like DNA-binding domain superfamily/Winged helix DNA-binding domain"/>
    <property type="match status" value="1"/>
</dbReference>
<organism evidence="3 4">
    <name type="scientific">Streptomyces lycii</name>
    <dbReference type="NCBI Taxonomy" id="2654337"/>
    <lineage>
        <taxon>Bacteria</taxon>
        <taxon>Bacillati</taxon>
        <taxon>Actinomycetota</taxon>
        <taxon>Actinomycetes</taxon>
        <taxon>Kitasatosporales</taxon>
        <taxon>Streptomycetaceae</taxon>
        <taxon>Streptomyces</taxon>
    </lineage>
</organism>
<dbReference type="Gene3D" id="3.30.420.40">
    <property type="match status" value="2"/>
</dbReference>